<evidence type="ECO:0000256" key="1">
    <source>
        <dbReference type="SAM" id="SignalP"/>
    </source>
</evidence>
<reference evidence="3 4" key="1">
    <citation type="submission" date="2021-05" db="EMBL/GenBank/DDBJ databases">
        <title>Novel Bacillus species.</title>
        <authorList>
            <person name="Liu G."/>
        </authorList>
    </citation>
    <scope>NUCLEOTIDE SEQUENCE [LARGE SCALE GENOMIC DNA]</scope>
    <source>
        <strain evidence="3 4">FJAT-49705</strain>
    </source>
</reference>
<protein>
    <submittedName>
        <fullName evidence="3">FixH family protein</fullName>
    </submittedName>
</protein>
<keyword evidence="4" id="KW-1185">Reference proteome</keyword>
<feature type="domain" description="YtkA-like" evidence="2">
    <location>
        <begin position="40"/>
        <end position="117"/>
    </location>
</feature>
<evidence type="ECO:0000313" key="3">
    <source>
        <dbReference type="EMBL" id="MBS4190643.1"/>
    </source>
</evidence>
<dbReference type="Pfam" id="PF13115">
    <property type="entry name" value="YtkA"/>
    <property type="match status" value="2"/>
</dbReference>
<dbReference type="InterPro" id="IPR013783">
    <property type="entry name" value="Ig-like_fold"/>
</dbReference>
<accession>A0ABS5NTB8</accession>
<name>A0ABS5NTB8_9BACI</name>
<sequence>MKKWMTIILMSSVLLAGCGDTGQGKNNGDQNEAEVPAIIEAVIDIPEKTEVGKEVELVVTVKQGKELVEDASDVKFEVWKEGQKDSSEKIEAKHTEKGKYIAHHTFSEDGVFNVQSHVTARDMHTMPTKTIQVGNVDANQHEHNDQGEEHGHHHGDVSIHLQKPEQVKATQQIPLAVHLQKDNKPLTKANVRLEIFQEESNPAWVDMTERENGEYTTEYQFPESGNYTVRIHVENDEGLHEHTEEAVTVE</sequence>
<keyword evidence="1" id="KW-0732">Signal</keyword>
<feature type="signal peptide" evidence="1">
    <location>
        <begin position="1"/>
        <end position="16"/>
    </location>
</feature>
<comment type="caution">
    <text evidence="3">The sequence shown here is derived from an EMBL/GenBank/DDBJ whole genome shotgun (WGS) entry which is preliminary data.</text>
</comment>
<dbReference type="Gene3D" id="2.60.40.10">
    <property type="entry name" value="Immunoglobulins"/>
    <property type="match status" value="1"/>
</dbReference>
<evidence type="ECO:0000259" key="2">
    <source>
        <dbReference type="Pfam" id="PF13115"/>
    </source>
</evidence>
<feature type="chain" id="PRO_5045364209" evidence="1">
    <location>
        <begin position="17"/>
        <end position="250"/>
    </location>
</feature>
<dbReference type="PROSITE" id="PS51257">
    <property type="entry name" value="PROKAR_LIPOPROTEIN"/>
    <property type="match status" value="1"/>
</dbReference>
<evidence type="ECO:0000313" key="4">
    <source>
        <dbReference type="Proteomes" id="UP000681027"/>
    </source>
</evidence>
<gene>
    <name evidence="3" type="ORF">KHA94_10655</name>
</gene>
<dbReference type="Proteomes" id="UP000681027">
    <property type="component" value="Unassembled WGS sequence"/>
</dbReference>
<proteinExistence type="predicted"/>
<feature type="domain" description="YtkA-like" evidence="2">
    <location>
        <begin position="155"/>
        <end position="232"/>
    </location>
</feature>
<organism evidence="3 4">
    <name type="scientific">Cytobacillus citreus</name>
    <dbReference type="NCBI Taxonomy" id="2833586"/>
    <lineage>
        <taxon>Bacteria</taxon>
        <taxon>Bacillati</taxon>
        <taxon>Bacillota</taxon>
        <taxon>Bacilli</taxon>
        <taxon>Bacillales</taxon>
        <taxon>Bacillaceae</taxon>
        <taxon>Cytobacillus</taxon>
    </lineage>
</organism>
<dbReference type="InterPro" id="IPR032693">
    <property type="entry name" value="YtkA-like_dom"/>
</dbReference>
<dbReference type="EMBL" id="JAGYPM010000002">
    <property type="protein sequence ID" value="MBS4190643.1"/>
    <property type="molecule type" value="Genomic_DNA"/>
</dbReference>
<dbReference type="RefSeq" id="WP_213102071.1">
    <property type="nucleotide sequence ID" value="NZ_JAGYPM010000002.1"/>
</dbReference>